<dbReference type="eggNOG" id="KOG3665">
    <property type="taxonomic scope" value="Eukaryota"/>
</dbReference>
<feature type="compositionally biased region" description="Basic and acidic residues" evidence="3">
    <location>
        <begin position="810"/>
        <end position="821"/>
    </location>
</feature>
<dbReference type="EMBL" id="KB095811">
    <property type="protein sequence ID" value="ESO12948.1"/>
    <property type="molecule type" value="Genomic_DNA"/>
</dbReference>
<dbReference type="SMART" id="SM00185">
    <property type="entry name" value="ARM"/>
    <property type="match status" value="4"/>
</dbReference>
<dbReference type="InterPro" id="IPR011989">
    <property type="entry name" value="ARM-like"/>
</dbReference>
<dbReference type="FunCoup" id="T1EDW9">
    <property type="interactions" value="184"/>
</dbReference>
<dbReference type="SUPFAM" id="SSF52058">
    <property type="entry name" value="L domain-like"/>
    <property type="match status" value="1"/>
</dbReference>
<dbReference type="KEGG" id="hro:HELRODRAFT_105637"/>
<dbReference type="InterPro" id="IPR051341">
    <property type="entry name" value="Zyg-11_UBL_adapter"/>
</dbReference>
<dbReference type="InterPro" id="IPR016024">
    <property type="entry name" value="ARM-type_fold"/>
</dbReference>
<keyword evidence="1" id="KW-0433">Leucine-rich repeat</keyword>
<evidence type="ECO:0000313" key="6">
    <source>
        <dbReference type="EMBL" id="ESO12948.1"/>
    </source>
</evidence>
<dbReference type="RefSeq" id="XP_009009668.1">
    <property type="nucleotide sequence ID" value="XM_009011420.1"/>
</dbReference>
<feature type="domain" description="Zer-1-like leucine-rich repeats region" evidence="5">
    <location>
        <begin position="203"/>
        <end position="346"/>
    </location>
</feature>
<gene>
    <name evidence="7" type="primary">20194771</name>
    <name evidence="6" type="ORF">HELRODRAFT_105637</name>
</gene>
<dbReference type="SUPFAM" id="SSF48371">
    <property type="entry name" value="ARM repeat"/>
    <property type="match status" value="1"/>
</dbReference>
<dbReference type="HOGENOM" id="CLU_011533_0_0_1"/>
<dbReference type="InterPro" id="IPR056845">
    <property type="entry name" value="LRR_Zer-1"/>
</dbReference>
<evidence type="ECO:0000256" key="1">
    <source>
        <dbReference type="ARBA" id="ARBA00022614"/>
    </source>
</evidence>
<reference evidence="7" key="3">
    <citation type="submission" date="2015-06" db="UniProtKB">
        <authorList>
            <consortium name="EnsemblMetazoa"/>
        </authorList>
    </citation>
    <scope>IDENTIFICATION</scope>
</reference>
<sequence>MAARSMRPEMKKIELTKLWNHQEPDTLQNICLEYVVKNFAQLIMKESQTPNGTVTLEARPEIHFPVAISDMLHHKSIEMCQPIDLDLFLQCYKDPMRFPIKKLNLLQYPTLTSLELFALLSTQKVLQLDISSKRLTLDLTDIINNFSKHLLHLHFSKSLQYIFDHKSKSVSTLDCPQLLSLTIPSLYNPRTPDVLHFNFDLCFKSLVVLDLSYCKLIKGLEGILRKFERLQVLSLHDALRNSKDEFPEIMEAVGTLTHLSVLDIGASKEAQQSSQHLFFECDVNHVMKKLLDQLPSLERLELCGTNLAGERLHNIPLSARMRCQIDQPAIEWLTDRRLKYLGLFNCIDDPCFRSDIPADQVSGNANLDQLLVSLEAYHGRPKILLMVLSAVFDVVVPNQVNIPLETQATMFQLILKAMDTHPHSNDIQISGSASLFYLVKGDLRPYLTTKIKRHVVRTILDAVEDNISVISNMPRNGCLTLSHLDLPYDLLHEYRRVIQLLLGIIRQPTSGESVLVQRVGLSLINSMACQVDNEEKMMLGELGSFEIILELIEKKQEENVCDEVMEVSWSFMWNATDESPSNCQKFIENSGLVIFIKCLEKFRDKDELLRNMMGLLGNVAEVDFLRAYLIQEKFICVFVDLLDSVKDGIEVSYNACGVLANIMYDGASVWCLSHPDRQMVRKRMVKAIKRWNMRAERNINYRSFAPILKLLDCHHTPEVQLWAVWALCNLTKVYLKKYCPILRNENGLDKLAELFQMSNVKEIKKLSARVLRRCTRYIIDPSTAIEDEDDNYFSDSGGRGDVADDDDDYYSDKSDGMRNEDGGGDGGGQVDMNE</sequence>
<feature type="domain" description="Protein zer-1 homolog-like C-terminal" evidence="4">
    <location>
        <begin position="417"/>
        <end position="775"/>
    </location>
</feature>
<reference evidence="6 8" key="2">
    <citation type="journal article" date="2013" name="Nature">
        <title>Insights into bilaterian evolution from three spiralian genomes.</title>
        <authorList>
            <person name="Simakov O."/>
            <person name="Marletaz F."/>
            <person name="Cho S.J."/>
            <person name="Edsinger-Gonzales E."/>
            <person name="Havlak P."/>
            <person name="Hellsten U."/>
            <person name="Kuo D.H."/>
            <person name="Larsson T."/>
            <person name="Lv J."/>
            <person name="Arendt D."/>
            <person name="Savage R."/>
            <person name="Osoegawa K."/>
            <person name="de Jong P."/>
            <person name="Grimwood J."/>
            <person name="Chapman J.A."/>
            <person name="Shapiro H."/>
            <person name="Aerts A."/>
            <person name="Otillar R.P."/>
            <person name="Terry A.Y."/>
            <person name="Boore J.L."/>
            <person name="Grigoriev I.V."/>
            <person name="Lindberg D.R."/>
            <person name="Seaver E.C."/>
            <person name="Weisblat D.A."/>
            <person name="Putnam N.H."/>
            <person name="Rokhsar D.S."/>
        </authorList>
    </citation>
    <scope>NUCLEOTIDE SEQUENCE</scope>
</reference>
<evidence type="ECO:0000313" key="7">
    <source>
        <dbReference type="EnsemblMetazoa" id="HelroP105637"/>
    </source>
</evidence>
<dbReference type="OrthoDB" id="5783533at2759"/>
<dbReference type="InterPro" id="IPR032675">
    <property type="entry name" value="LRR_dom_sf"/>
</dbReference>
<dbReference type="GO" id="GO:0031462">
    <property type="term" value="C:Cul2-RING ubiquitin ligase complex"/>
    <property type="evidence" value="ECO:0000318"/>
    <property type="project" value="GO_Central"/>
</dbReference>
<dbReference type="OMA" id="VLANIMY"/>
<dbReference type="InParanoid" id="T1EDW9"/>
<dbReference type="Gene3D" id="1.25.10.10">
    <property type="entry name" value="Leucine-rich Repeat Variant"/>
    <property type="match status" value="2"/>
</dbReference>
<evidence type="ECO:0000313" key="8">
    <source>
        <dbReference type="Proteomes" id="UP000015101"/>
    </source>
</evidence>
<dbReference type="InterPro" id="IPR055142">
    <property type="entry name" value="ZER1-like_C"/>
</dbReference>
<dbReference type="Gene3D" id="3.80.10.10">
    <property type="entry name" value="Ribonuclease Inhibitor"/>
    <property type="match status" value="1"/>
</dbReference>
<protein>
    <submittedName>
        <fullName evidence="6 7">Uncharacterized protein</fullName>
    </submittedName>
</protein>
<accession>T1EDW9</accession>
<dbReference type="GeneID" id="20194771"/>
<organism evidence="7 8">
    <name type="scientific">Helobdella robusta</name>
    <name type="common">Californian leech</name>
    <dbReference type="NCBI Taxonomy" id="6412"/>
    <lineage>
        <taxon>Eukaryota</taxon>
        <taxon>Metazoa</taxon>
        <taxon>Spiralia</taxon>
        <taxon>Lophotrochozoa</taxon>
        <taxon>Annelida</taxon>
        <taxon>Clitellata</taxon>
        <taxon>Hirudinea</taxon>
        <taxon>Rhynchobdellida</taxon>
        <taxon>Glossiphoniidae</taxon>
        <taxon>Helobdella</taxon>
    </lineage>
</organism>
<keyword evidence="2" id="KW-0833">Ubl conjugation pathway</keyword>
<dbReference type="PANTHER" id="PTHR12904">
    <property type="match status" value="1"/>
</dbReference>
<feature type="compositionally biased region" description="Gly residues" evidence="3">
    <location>
        <begin position="824"/>
        <end position="834"/>
    </location>
</feature>
<dbReference type="Proteomes" id="UP000015101">
    <property type="component" value="Unassembled WGS sequence"/>
</dbReference>
<evidence type="ECO:0000256" key="3">
    <source>
        <dbReference type="SAM" id="MobiDB-lite"/>
    </source>
</evidence>
<dbReference type="InterPro" id="IPR000225">
    <property type="entry name" value="Armadillo"/>
</dbReference>
<feature type="region of interest" description="Disordered" evidence="3">
    <location>
        <begin position="789"/>
        <end position="834"/>
    </location>
</feature>
<evidence type="ECO:0000256" key="2">
    <source>
        <dbReference type="ARBA" id="ARBA00022786"/>
    </source>
</evidence>
<keyword evidence="8" id="KW-1185">Reference proteome</keyword>
<reference evidence="8" key="1">
    <citation type="submission" date="2012-12" db="EMBL/GenBank/DDBJ databases">
        <authorList>
            <person name="Hellsten U."/>
            <person name="Grimwood J."/>
            <person name="Chapman J.A."/>
            <person name="Shapiro H."/>
            <person name="Aerts A."/>
            <person name="Otillar R.P."/>
            <person name="Terry A.Y."/>
            <person name="Boore J.L."/>
            <person name="Simakov O."/>
            <person name="Marletaz F."/>
            <person name="Cho S.-J."/>
            <person name="Edsinger-Gonzales E."/>
            <person name="Havlak P."/>
            <person name="Kuo D.-H."/>
            <person name="Larsson T."/>
            <person name="Lv J."/>
            <person name="Arendt D."/>
            <person name="Savage R."/>
            <person name="Osoegawa K."/>
            <person name="de Jong P."/>
            <person name="Lindberg D.R."/>
            <person name="Seaver E.C."/>
            <person name="Weisblat D.A."/>
            <person name="Putnam N.H."/>
            <person name="Grigoriev I.V."/>
            <person name="Rokhsar D.S."/>
        </authorList>
    </citation>
    <scope>NUCLEOTIDE SEQUENCE</scope>
</reference>
<dbReference type="PANTHER" id="PTHR12904:SF23">
    <property type="entry name" value="PROTEIN ZER-1 HOMOLOG"/>
    <property type="match status" value="1"/>
</dbReference>
<dbReference type="STRING" id="6412.T1EDW9"/>
<dbReference type="Pfam" id="PF22964">
    <property type="entry name" value="ZER1-like_2nd"/>
    <property type="match status" value="1"/>
</dbReference>
<name>T1EDW9_HELRO</name>
<dbReference type="CTD" id="20194771"/>
<evidence type="ECO:0000259" key="4">
    <source>
        <dbReference type="Pfam" id="PF22964"/>
    </source>
</evidence>
<evidence type="ECO:0000259" key="5">
    <source>
        <dbReference type="Pfam" id="PF25013"/>
    </source>
</evidence>
<dbReference type="AlphaFoldDB" id="T1EDW9"/>
<dbReference type="Pfam" id="PF25013">
    <property type="entry name" value="LRR_Zer-1"/>
    <property type="match status" value="1"/>
</dbReference>
<dbReference type="EnsemblMetazoa" id="HelroT105637">
    <property type="protein sequence ID" value="HelroP105637"/>
    <property type="gene ID" value="HelroG105637"/>
</dbReference>
<proteinExistence type="predicted"/>
<dbReference type="EMBL" id="AMQM01000273">
    <property type="status" value="NOT_ANNOTATED_CDS"/>
    <property type="molecule type" value="Genomic_DNA"/>
</dbReference>